<evidence type="ECO:0000313" key="2">
    <source>
        <dbReference type="EnsemblMetazoa" id="PPA00745.1"/>
    </source>
</evidence>
<accession>A0A2A6BRG3</accession>
<evidence type="ECO:0000256" key="1">
    <source>
        <dbReference type="SAM" id="MobiDB-lite"/>
    </source>
</evidence>
<reference evidence="3" key="1">
    <citation type="journal article" date="2008" name="Nat. Genet.">
        <title>The Pristionchus pacificus genome provides a unique perspective on nematode lifestyle and parasitism.</title>
        <authorList>
            <person name="Dieterich C."/>
            <person name="Clifton S.W."/>
            <person name="Schuster L.N."/>
            <person name="Chinwalla A."/>
            <person name="Delehaunty K."/>
            <person name="Dinkelacker I."/>
            <person name="Fulton L."/>
            <person name="Fulton R."/>
            <person name="Godfrey J."/>
            <person name="Minx P."/>
            <person name="Mitreva M."/>
            <person name="Roeseler W."/>
            <person name="Tian H."/>
            <person name="Witte H."/>
            <person name="Yang S.P."/>
            <person name="Wilson R.K."/>
            <person name="Sommer R.J."/>
        </authorList>
    </citation>
    <scope>NUCLEOTIDE SEQUENCE [LARGE SCALE GENOMIC DNA]</scope>
    <source>
        <strain evidence="3">PS312</strain>
    </source>
</reference>
<gene>
    <name evidence="2" type="primary">WBGene00090299</name>
</gene>
<sequence length="184" mass="19810">MVAHDEDNEFVSSFHVLASPGPPGIVPGSVGAQDRAEPTTTETMNEHTPSPTRPVPAPDRLLVVRPHRTHDDASDSHLDRGPYDNDDTGNDDDDDCSSDHDYYAFPFAVPPCCRTNIIRETGNRALFNPALNSCPAQANFICSVMVDLQILPNTIIINGGTVIANGPMGENSFAVLVCNPQKVS</sequence>
<reference evidence="2" key="2">
    <citation type="submission" date="2022-06" db="UniProtKB">
        <authorList>
            <consortium name="EnsemblMetazoa"/>
        </authorList>
    </citation>
    <scope>IDENTIFICATION</scope>
    <source>
        <strain evidence="2">PS312</strain>
    </source>
</reference>
<dbReference type="EnsemblMetazoa" id="PPA00745.1">
    <property type="protein sequence ID" value="PPA00745.1"/>
    <property type="gene ID" value="WBGene00090299"/>
</dbReference>
<keyword evidence="3" id="KW-1185">Reference proteome</keyword>
<feature type="compositionally biased region" description="Basic and acidic residues" evidence="1">
    <location>
        <begin position="69"/>
        <end position="83"/>
    </location>
</feature>
<dbReference type="Proteomes" id="UP000005239">
    <property type="component" value="Unassembled WGS sequence"/>
</dbReference>
<proteinExistence type="predicted"/>
<feature type="region of interest" description="Disordered" evidence="1">
    <location>
        <begin position="13"/>
        <end position="95"/>
    </location>
</feature>
<evidence type="ECO:0000313" key="3">
    <source>
        <dbReference type="Proteomes" id="UP000005239"/>
    </source>
</evidence>
<organism evidence="2 3">
    <name type="scientific">Pristionchus pacificus</name>
    <name type="common">Parasitic nematode worm</name>
    <dbReference type="NCBI Taxonomy" id="54126"/>
    <lineage>
        <taxon>Eukaryota</taxon>
        <taxon>Metazoa</taxon>
        <taxon>Ecdysozoa</taxon>
        <taxon>Nematoda</taxon>
        <taxon>Chromadorea</taxon>
        <taxon>Rhabditida</taxon>
        <taxon>Rhabditina</taxon>
        <taxon>Diplogasteromorpha</taxon>
        <taxon>Diplogasteroidea</taxon>
        <taxon>Neodiplogasteridae</taxon>
        <taxon>Pristionchus</taxon>
    </lineage>
</organism>
<dbReference type="AlphaFoldDB" id="A0A2A6BRG3"/>
<feature type="compositionally biased region" description="Acidic residues" evidence="1">
    <location>
        <begin position="84"/>
        <end position="95"/>
    </location>
</feature>
<name>A0A2A6BRG3_PRIPA</name>
<protein>
    <submittedName>
        <fullName evidence="2">Uncharacterized protein</fullName>
    </submittedName>
</protein>
<accession>A0A8R1U3D6</accession>
<feature type="compositionally biased region" description="Polar residues" evidence="1">
    <location>
        <begin position="38"/>
        <end position="50"/>
    </location>
</feature>